<reference evidence="2" key="1">
    <citation type="submission" date="2016-10" db="EMBL/GenBank/DDBJ databases">
        <authorList>
            <person name="Varghese N."/>
            <person name="Submissions S."/>
        </authorList>
    </citation>
    <scope>NUCLEOTIDE SEQUENCE [LARGE SCALE GENOMIC DNA]</scope>
    <source>
        <strain evidence="2">XJ109</strain>
    </source>
</reference>
<evidence type="ECO:0000313" key="2">
    <source>
        <dbReference type="Proteomes" id="UP000199149"/>
    </source>
</evidence>
<name>A0A1I5BCV6_9FLAO</name>
<proteinExistence type="predicted"/>
<gene>
    <name evidence="1" type="ORF">SAMN05421738_1281</name>
</gene>
<protein>
    <submittedName>
        <fullName evidence="1">Uncharacterized protein</fullName>
    </submittedName>
</protein>
<keyword evidence="2" id="KW-1185">Reference proteome</keyword>
<dbReference type="EMBL" id="FOUZ01000028">
    <property type="protein sequence ID" value="SFN72361.1"/>
    <property type="molecule type" value="Genomic_DNA"/>
</dbReference>
<accession>A0A1I5BCV6</accession>
<sequence>MSRIKISYEYSTSSTTQDQQLLKTYNILYKDFKEELLKMK</sequence>
<organism evidence="1 2">
    <name type="scientific">Algoriella xinjiangensis</name>
    <dbReference type="NCBI Taxonomy" id="684065"/>
    <lineage>
        <taxon>Bacteria</taxon>
        <taxon>Pseudomonadati</taxon>
        <taxon>Bacteroidota</taxon>
        <taxon>Flavobacteriia</taxon>
        <taxon>Flavobacteriales</taxon>
        <taxon>Weeksellaceae</taxon>
        <taxon>Algoriella</taxon>
    </lineage>
</organism>
<dbReference type="Proteomes" id="UP000199149">
    <property type="component" value="Unassembled WGS sequence"/>
</dbReference>
<evidence type="ECO:0000313" key="1">
    <source>
        <dbReference type="EMBL" id="SFN72361.1"/>
    </source>
</evidence>
<dbReference type="AlphaFoldDB" id="A0A1I5BCV6"/>